<feature type="transmembrane region" description="Helical" evidence="6">
    <location>
        <begin position="464"/>
        <end position="486"/>
    </location>
</feature>
<comment type="subcellular location">
    <subcellularLocation>
        <location evidence="1">Cell membrane</location>
        <topology evidence="1">Multi-pass membrane protein</topology>
    </subcellularLocation>
</comment>
<gene>
    <name evidence="7" type="ORF">IAB63_10815</name>
</gene>
<keyword evidence="4 6" id="KW-1133">Transmembrane helix</keyword>
<evidence type="ECO:0000256" key="3">
    <source>
        <dbReference type="ARBA" id="ARBA00022692"/>
    </source>
</evidence>
<evidence type="ECO:0000313" key="8">
    <source>
        <dbReference type="Proteomes" id="UP000824164"/>
    </source>
</evidence>
<dbReference type="GO" id="GO:0005886">
    <property type="term" value="C:plasma membrane"/>
    <property type="evidence" value="ECO:0007669"/>
    <property type="project" value="UniProtKB-SubCell"/>
</dbReference>
<feature type="transmembrane region" description="Helical" evidence="6">
    <location>
        <begin position="378"/>
        <end position="403"/>
    </location>
</feature>
<dbReference type="EMBL" id="DVLT01000069">
    <property type="protein sequence ID" value="HIU03730.1"/>
    <property type="molecule type" value="Genomic_DNA"/>
</dbReference>
<feature type="transmembrane region" description="Helical" evidence="6">
    <location>
        <begin position="153"/>
        <end position="175"/>
    </location>
</feature>
<evidence type="ECO:0000256" key="2">
    <source>
        <dbReference type="ARBA" id="ARBA00022475"/>
    </source>
</evidence>
<dbReference type="PANTHER" id="PTHR30250:SF26">
    <property type="entry name" value="PSMA PROTEIN"/>
    <property type="match status" value="1"/>
</dbReference>
<feature type="transmembrane region" description="Helical" evidence="6">
    <location>
        <begin position="306"/>
        <end position="327"/>
    </location>
</feature>
<keyword evidence="3 6" id="KW-0812">Transmembrane</keyword>
<evidence type="ECO:0000256" key="6">
    <source>
        <dbReference type="SAM" id="Phobius"/>
    </source>
</evidence>
<evidence type="ECO:0008006" key="9">
    <source>
        <dbReference type="Google" id="ProtNLM"/>
    </source>
</evidence>
<name>A0A9D1HHS1_9FIRM</name>
<feature type="transmembrane region" description="Helical" evidence="6">
    <location>
        <begin position="49"/>
        <end position="69"/>
    </location>
</feature>
<keyword evidence="5 6" id="KW-0472">Membrane</keyword>
<protein>
    <recommendedName>
        <fullName evidence="9">Polysaccharide biosynthesis protein</fullName>
    </recommendedName>
</protein>
<feature type="transmembrane region" description="Helical" evidence="6">
    <location>
        <begin position="121"/>
        <end position="141"/>
    </location>
</feature>
<accession>A0A9D1HHS1</accession>
<evidence type="ECO:0000256" key="4">
    <source>
        <dbReference type="ARBA" id="ARBA00022989"/>
    </source>
</evidence>
<feature type="transmembrane region" description="Helical" evidence="6">
    <location>
        <begin position="181"/>
        <end position="203"/>
    </location>
</feature>
<evidence type="ECO:0000256" key="1">
    <source>
        <dbReference type="ARBA" id="ARBA00004651"/>
    </source>
</evidence>
<feature type="transmembrane region" description="Helical" evidence="6">
    <location>
        <begin position="90"/>
        <end position="109"/>
    </location>
</feature>
<feature type="transmembrane region" description="Helical" evidence="6">
    <location>
        <begin position="12"/>
        <end position="37"/>
    </location>
</feature>
<dbReference type="PANTHER" id="PTHR30250">
    <property type="entry name" value="PST FAMILY PREDICTED COLANIC ACID TRANSPORTER"/>
    <property type="match status" value="1"/>
</dbReference>
<reference evidence="7" key="1">
    <citation type="submission" date="2020-10" db="EMBL/GenBank/DDBJ databases">
        <authorList>
            <person name="Gilroy R."/>
        </authorList>
    </citation>
    <scope>NUCLEOTIDE SEQUENCE</scope>
    <source>
        <strain evidence="7">CHK187-14744</strain>
    </source>
</reference>
<comment type="caution">
    <text evidence="7">The sequence shown here is derived from an EMBL/GenBank/DDBJ whole genome shotgun (WGS) entry which is preliminary data.</text>
</comment>
<dbReference type="InterPro" id="IPR050833">
    <property type="entry name" value="Poly_Biosynth_Transport"/>
</dbReference>
<feature type="transmembrane region" description="Helical" evidence="6">
    <location>
        <begin position="339"/>
        <end position="357"/>
    </location>
</feature>
<reference evidence="7" key="2">
    <citation type="journal article" date="2021" name="PeerJ">
        <title>Extensive microbial diversity within the chicken gut microbiome revealed by metagenomics and culture.</title>
        <authorList>
            <person name="Gilroy R."/>
            <person name="Ravi A."/>
            <person name="Getino M."/>
            <person name="Pursley I."/>
            <person name="Horton D.L."/>
            <person name="Alikhan N.F."/>
            <person name="Baker D."/>
            <person name="Gharbi K."/>
            <person name="Hall N."/>
            <person name="Watson M."/>
            <person name="Adriaenssens E.M."/>
            <person name="Foster-Nyarko E."/>
            <person name="Jarju S."/>
            <person name="Secka A."/>
            <person name="Antonio M."/>
            <person name="Oren A."/>
            <person name="Chaudhuri R.R."/>
            <person name="La Ragione R."/>
            <person name="Hildebrand F."/>
            <person name="Pallen M.J."/>
        </authorList>
    </citation>
    <scope>NUCLEOTIDE SEQUENCE</scope>
    <source>
        <strain evidence="7">CHK187-14744</strain>
    </source>
</reference>
<evidence type="ECO:0000313" key="7">
    <source>
        <dbReference type="EMBL" id="HIU03730.1"/>
    </source>
</evidence>
<organism evidence="7 8">
    <name type="scientific">Candidatus Onthocola gallistercoris</name>
    <dbReference type="NCBI Taxonomy" id="2840876"/>
    <lineage>
        <taxon>Bacteria</taxon>
        <taxon>Bacillati</taxon>
        <taxon>Bacillota</taxon>
        <taxon>Bacilli</taxon>
        <taxon>Candidatus Onthocola</taxon>
    </lineage>
</organism>
<sequence length="504" mass="56556">MRNKQAFKNMLSNIILQVIISISGIILPRFFIAGYGSEMNGLISSINQFITYMGLVEAGIGSAAIVSLYKPLADKDHYRINRILSGAKRFYFKSGYIFLSLVVALIIFYPMLRNNSIDSWVVRWMILILAGSGIVDYFLLGKYRVLLTADQRSYVITSAQSIGTILNTVITIGLIQIHANVLLVKLVATLVYVLRFIIIYAYARRHYTYINFREKPDKNAFKQRWDVLAHQISNMVVSNTDMITLTVFGGAKALLEVSVYSVYNLVGYALFSLMNAFNSGLTASFGEIISKGEKKTLENTFSNYEYMYFTLQSICYTCMSILILPFVSVYTAGITDAVYVRPVVAAMFCVIGYAQTIRTPGLTIICAAGHYTQTRNRALLEAAINLVVSIALVRPLGMVGVLIGTICSYAYRSVDIIIYNARYLVKGTMKKTLERIIRNLLTAVAVITVMLMITPSLMTSWTQWFLYAVLTGVVTSAVFGVVNFIFEPQQFKMLLNRLKSIFTR</sequence>
<feature type="transmembrane region" description="Helical" evidence="6">
    <location>
        <begin position="437"/>
        <end position="458"/>
    </location>
</feature>
<keyword evidence="2" id="KW-1003">Cell membrane</keyword>
<evidence type="ECO:0000256" key="5">
    <source>
        <dbReference type="ARBA" id="ARBA00023136"/>
    </source>
</evidence>
<dbReference type="Proteomes" id="UP000824164">
    <property type="component" value="Unassembled WGS sequence"/>
</dbReference>
<proteinExistence type="predicted"/>
<dbReference type="AlphaFoldDB" id="A0A9D1HHS1"/>